<dbReference type="InParanoid" id="A0A1Z5JF56"/>
<dbReference type="InterPro" id="IPR015659">
    <property type="entry name" value="Proline_oxidase"/>
</dbReference>
<dbReference type="EC" id="1.5.5.2" evidence="2 6"/>
<dbReference type="InterPro" id="IPR018247">
    <property type="entry name" value="EF_Hand_1_Ca_BS"/>
</dbReference>
<keyword evidence="3" id="KW-0106">Calcium</keyword>
<dbReference type="InterPro" id="IPR002048">
    <property type="entry name" value="EF_hand_dom"/>
</dbReference>
<name>A0A1Z5JF56_FISSO</name>
<dbReference type="EMBL" id="BDSP01000053">
    <property type="protein sequence ID" value="GAX12633.1"/>
    <property type="molecule type" value="Genomic_DNA"/>
</dbReference>
<keyword evidence="6" id="KW-0285">Flavoprotein</keyword>
<evidence type="ECO:0000256" key="4">
    <source>
        <dbReference type="ARBA" id="ARBA00023002"/>
    </source>
</evidence>
<gene>
    <name evidence="8" type="ORF">FisN_13Lh101</name>
</gene>
<dbReference type="GO" id="GO:0071949">
    <property type="term" value="F:FAD binding"/>
    <property type="evidence" value="ECO:0007669"/>
    <property type="project" value="TreeGrafter"/>
</dbReference>
<dbReference type="GO" id="GO:0005739">
    <property type="term" value="C:mitochondrion"/>
    <property type="evidence" value="ECO:0007669"/>
    <property type="project" value="TreeGrafter"/>
</dbReference>
<dbReference type="InterPro" id="IPR029041">
    <property type="entry name" value="FAD-linked_oxidoreductase-like"/>
</dbReference>
<comment type="similarity">
    <text evidence="1 6">Belongs to the proline oxidase family.</text>
</comment>
<dbReference type="InterPro" id="IPR011992">
    <property type="entry name" value="EF-hand-dom_pair"/>
</dbReference>
<keyword evidence="5 6" id="KW-0642">Proline metabolism</keyword>
<protein>
    <recommendedName>
        <fullName evidence="2 6">Proline dehydrogenase</fullName>
        <ecNumber evidence="2 6">1.5.5.2</ecNumber>
    </recommendedName>
</protein>
<evidence type="ECO:0000256" key="1">
    <source>
        <dbReference type="ARBA" id="ARBA00005869"/>
    </source>
</evidence>
<accession>A0A1Z5JF56</accession>
<dbReference type="GO" id="GO:0010133">
    <property type="term" value="P:L-proline catabolic process to L-glutamate"/>
    <property type="evidence" value="ECO:0007669"/>
    <property type="project" value="TreeGrafter"/>
</dbReference>
<dbReference type="GO" id="GO:0004657">
    <property type="term" value="F:proline dehydrogenase activity"/>
    <property type="evidence" value="ECO:0007669"/>
    <property type="project" value="UniProtKB-EC"/>
</dbReference>
<sequence length="593" mass="67143">MHRFYFLKGSFVRVGRLSPCSSKHIYVNSLTTRTKVFSSLATKDTRRGATSAVSFDLNDAHNTTHTTKNPVPNFEDPRIAFDTKSTKELFRAGLAFGLCQITPLVHRAESLLRITRKVCGDRITDSLLKATLFGHFCAGENIQQVKQVAKNMQEAANIGSILDYAAEDDGQADSVHGKQTKAKSKLEELAETVLVENHPKVRTYVYVDEAECDKHTQTFVSCIRDASKLQEGAYAAIKVSALVDPKLLARMSRAVVELQNLFLKFDTDQNGFVTKEEFQMGVDLFFDPTVDTYMRNIAEQIDLEVSDGMVDYVTWSKLLRPEDLPQVTRGCRSIGPLAIATPSEEELVLMARLRERIHSVAKEAAEHNVRLLVDAEQNLYQPAIDSFVLDLEREFNDPSKTDFPIIYNTYQCYLKDSEKRLAMDLERSERMGYHFGAKLVRGAYMESERELALKLGYPSPIHDTIEDTHISYDNSVRYLLEQSVKEGRKTNLEFMLASHNQESIQRAVSVMNELGIDRRDPVICFAQLYGMMDHVTYALGKLEYRAFKYVPYGEVKLAMPYLIRRANENSAIAGGASRELGKLTTELKRRIFG</sequence>
<comment type="cofactor">
    <cofactor evidence="6">
        <name>FAD</name>
        <dbReference type="ChEBI" id="CHEBI:57692"/>
    </cofactor>
</comment>
<dbReference type="Proteomes" id="UP000198406">
    <property type="component" value="Unassembled WGS sequence"/>
</dbReference>
<dbReference type="PROSITE" id="PS00018">
    <property type="entry name" value="EF_HAND_1"/>
    <property type="match status" value="1"/>
</dbReference>
<evidence type="ECO:0000259" key="7">
    <source>
        <dbReference type="PROSITE" id="PS50222"/>
    </source>
</evidence>
<evidence type="ECO:0000256" key="5">
    <source>
        <dbReference type="ARBA" id="ARBA00023062"/>
    </source>
</evidence>
<evidence type="ECO:0000256" key="6">
    <source>
        <dbReference type="RuleBase" id="RU364054"/>
    </source>
</evidence>
<dbReference type="PANTHER" id="PTHR13914">
    <property type="entry name" value="PROLINE OXIDASE"/>
    <property type="match status" value="1"/>
</dbReference>
<dbReference type="PANTHER" id="PTHR13914:SF0">
    <property type="entry name" value="PROLINE DEHYDROGENASE 1, MITOCHONDRIAL"/>
    <property type="match status" value="1"/>
</dbReference>
<dbReference type="Gene3D" id="3.20.20.220">
    <property type="match status" value="2"/>
</dbReference>
<dbReference type="OrthoDB" id="5464at2759"/>
<feature type="domain" description="EF-hand" evidence="7">
    <location>
        <begin position="253"/>
        <end position="288"/>
    </location>
</feature>
<keyword evidence="9" id="KW-1185">Reference proteome</keyword>
<reference evidence="8 9" key="1">
    <citation type="journal article" date="2015" name="Plant Cell">
        <title>Oil accumulation by the oleaginous diatom Fistulifera solaris as revealed by the genome and transcriptome.</title>
        <authorList>
            <person name="Tanaka T."/>
            <person name="Maeda Y."/>
            <person name="Veluchamy A."/>
            <person name="Tanaka M."/>
            <person name="Abida H."/>
            <person name="Marechal E."/>
            <person name="Bowler C."/>
            <person name="Muto M."/>
            <person name="Sunaga Y."/>
            <person name="Tanaka M."/>
            <person name="Yoshino T."/>
            <person name="Taniguchi T."/>
            <person name="Fukuda Y."/>
            <person name="Nemoto M."/>
            <person name="Matsumoto M."/>
            <person name="Wong P.S."/>
            <person name="Aburatani S."/>
            <person name="Fujibuchi W."/>
        </authorList>
    </citation>
    <scope>NUCLEOTIDE SEQUENCE [LARGE SCALE GENOMIC DNA]</scope>
    <source>
        <strain evidence="8 9">JPCC DA0580</strain>
    </source>
</reference>
<keyword evidence="4 6" id="KW-0560">Oxidoreductase</keyword>
<comment type="catalytic activity">
    <reaction evidence="6">
        <text>L-proline + a quinone = (S)-1-pyrroline-5-carboxylate + a quinol + H(+)</text>
        <dbReference type="Rhea" id="RHEA:23784"/>
        <dbReference type="ChEBI" id="CHEBI:15378"/>
        <dbReference type="ChEBI" id="CHEBI:17388"/>
        <dbReference type="ChEBI" id="CHEBI:24646"/>
        <dbReference type="ChEBI" id="CHEBI:60039"/>
        <dbReference type="ChEBI" id="CHEBI:132124"/>
        <dbReference type="EC" id="1.5.5.2"/>
    </reaction>
</comment>
<comment type="caution">
    <text evidence="8">The sequence shown here is derived from an EMBL/GenBank/DDBJ whole genome shotgun (WGS) entry which is preliminary data.</text>
</comment>
<dbReference type="PROSITE" id="PS50222">
    <property type="entry name" value="EF_HAND_2"/>
    <property type="match status" value="1"/>
</dbReference>
<organism evidence="8 9">
    <name type="scientific">Fistulifera solaris</name>
    <name type="common">Oleaginous diatom</name>
    <dbReference type="NCBI Taxonomy" id="1519565"/>
    <lineage>
        <taxon>Eukaryota</taxon>
        <taxon>Sar</taxon>
        <taxon>Stramenopiles</taxon>
        <taxon>Ochrophyta</taxon>
        <taxon>Bacillariophyta</taxon>
        <taxon>Bacillariophyceae</taxon>
        <taxon>Bacillariophycidae</taxon>
        <taxon>Naviculales</taxon>
        <taxon>Naviculaceae</taxon>
        <taxon>Fistulifera</taxon>
    </lineage>
</organism>
<dbReference type="SMART" id="SM00054">
    <property type="entry name" value="EFh"/>
    <property type="match status" value="1"/>
</dbReference>
<comment type="function">
    <text evidence="6">Converts proline to delta-1-pyrroline-5-carboxylate.</text>
</comment>
<proteinExistence type="inferred from homology"/>
<dbReference type="GO" id="GO:0005509">
    <property type="term" value="F:calcium ion binding"/>
    <property type="evidence" value="ECO:0007669"/>
    <property type="project" value="InterPro"/>
</dbReference>
<keyword evidence="6" id="KW-0274">FAD</keyword>
<dbReference type="Pfam" id="PF01619">
    <property type="entry name" value="Pro_dh"/>
    <property type="match status" value="1"/>
</dbReference>
<dbReference type="AlphaFoldDB" id="A0A1Z5JF56"/>
<dbReference type="SUPFAM" id="SSF51730">
    <property type="entry name" value="FAD-linked oxidoreductase"/>
    <property type="match status" value="1"/>
</dbReference>
<dbReference type="InterPro" id="IPR002872">
    <property type="entry name" value="Proline_DH_dom"/>
</dbReference>
<evidence type="ECO:0000313" key="9">
    <source>
        <dbReference type="Proteomes" id="UP000198406"/>
    </source>
</evidence>
<evidence type="ECO:0000256" key="3">
    <source>
        <dbReference type="ARBA" id="ARBA00022837"/>
    </source>
</evidence>
<evidence type="ECO:0000256" key="2">
    <source>
        <dbReference type="ARBA" id="ARBA00012695"/>
    </source>
</evidence>
<evidence type="ECO:0000313" key="8">
    <source>
        <dbReference type="EMBL" id="GAX12633.1"/>
    </source>
</evidence>
<dbReference type="SUPFAM" id="SSF47473">
    <property type="entry name" value="EF-hand"/>
    <property type="match status" value="1"/>
</dbReference>